<feature type="non-terminal residue" evidence="1">
    <location>
        <position position="1"/>
    </location>
</feature>
<keyword evidence="2" id="KW-1185">Reference proteome</keyword>
<sequence length="54" mass="6528">YRGKDLMQRRDDPDDYVVIDPLERKKQAIEQNKEKRAQKSRGDASDKDHKRERD</sequence>
<organism evidence="1 2">
    <name type="scientific">Cetraspora pellucida</name>
    <dbReference type="NCBI Taxonomy" id="1433469"/>
    <lineage>
        <taxon>Eukaryota</taxon>
        <taxon>Fungi</taxon>
        <taxon>Fungi incertae sedis</taxon>
        <taxon>Mucoromycota</taxon>
        <taxon>Glomeromycotina</taxon>
        <taxon>Glomeromycetes</taxon>
        <taxon>Diversisporales</taxon>
        <taxon>Gigasporaceae</taxon>
        <taxon>Cetraspora</taxon>
    </lineage>
</organism>
<comment type="caution">
    <text evidence="1">The sequence shown here is derived from an EMBL/GenBank/DDBJ whole genome shotgun (WGS) entry which is preliminary data.</text>
</comment>
<dbReference type="Proteomes" id="UP000789366">
    <property type="component" value="Unassembled WGS sequence"/>
</dbReference>
<accession>A0ACA9Q7M4</accession>
<dbReference type="EMBL" id="CAJVPW010037274">
    <property type="protein sequence ID" value="CAG8739532.1"/>
    <property type="molecule type" value="Genomic_DNA"/>
</dbReference>
<evidence type="ECO:0000313" key="2">
    <source>
        <dbReference type="Proteomes" id="UP000789366"/>
    </source>
</evidence>
<name>A0ACA9Q7M4_9GLOM</name>
<evidence type="ECO:0000313" key="1">
    <source>
        <dbReference type="EMBL" id="CAG8739532.1"/>
    </source>
</evidence>
<proteinExistence type="predicted"/>
<protein>
    <submittedName>
        <fullName evidence="1">15016_t:CDS:1</fullName>
    </submittedName>
</protein>
<reference evidence="1" key="1">
    <citation type="submission" date="2021-06" db="EMBL/GenBank/DDBJ databases">
        <authorList>
            <person name="Kallberg Y."/>
            <person name="Tangrot J."/>
            <person name="Rosling A."/>
        </authorList>
    </citation>
    <scope>NUCLEOTIDE SEQUENCE</scope>
    <source>
        <strain evidence="1">28 12/20/2015</strain>
    </source>
</reference>
<gene>
    <name evidence="1" type="ORF">SPELUC_LOCUS13687</name>
</gene>